<gene>
    <name evidence="1" type="ORF">AVEN_115396_1</name>
</gene>
<proteinExistence type="predicted"/>
<dbReference type="Proteomes" id="UP000499080">
    <property type="component" value="Unassembled WGS sequence"/>
</dbReference>
<evidence type="ECO:0000313" key="2">
    <source>
        <dbReference type="Proteomes" id="UP000499080"/>
    </source>
</evidence>
<accession>A0A4Y1ZYB1</accession>
<keyword evidence="2" id="KW-1185">Reference proteome</keyword>
<evidence type="ECO:0000313" key="1">
    <source>
        <dbReference type="EMBL" id="GBL72482.1"/>
    </source>
</evidence>
<protein>
    <submittedName>
        <fullName evidence="1">Uncharacterized protein</fullName>
    </submittedName>
</protein>
<dbReference type="EMBL" id="BGPR01000001">
    <property type="protein sequence ID" value="GBL72482.1"/>
    <property type="molecule type" value="Genomic_DNA"/>
</dbReference>
<comment type="caution">
    <text evidence="1">The sequence shown here is derived from an EMBL/GenBank/DDBJ whole genome shotgun (WGS) entry which is preliminary data.</text>
</comment>
<reference evidence="1 2" key="1">
    <citation type="journal article" date="2019" name="Sci. Rep.">
        <title>Orb-weaving spider Araneus ventricosus genome elucidates the spidroin gene catalogue.</title>
        <authorList>
            <person name="Kono N."/>
            <person name="Nakamura H."/>
            <person name="Ohtoshi R."/>
            <person name="Moran D.A.P."/>
            <person name="Shinohara A."/>
            <person name="Yoshida Y."/>
            <person name="Fujiwara M."/>
            <person name="Mori M."/>
            <person name="Tomita M."/>
            <person name="Arakawa K."/>
        </authorList>
    </citation>
    <scope>NUCLEOTIDE SEQUENCE [LARGE SCALE GENOMIC DNA]</scope>
</reference>
<organism evidence="1 2">
    <name type="scientific">Araneus ventricosus</name>
    <name type="common">Orbweaver spider</name>
    <name type="synonym">Epeira ventricosa</name>
    <dbReference type="NCBI Taxonomy" id="182803"/>
    <lineage>
        <taxon>Eukaryota</taxon>
        <taxon>Metazoa</taxon>
        <taxon>Ecdysozoa</taxon>
        <taxon>Arthropoda</taxon>
        <taxon>Chelicerata</taxon>
        <taxon>Arachnida</taxon>
        <taxon>Araneae</taxon>
        <taxon>Araneomorphae</taxon>
        <taxon>Entelegynae</taxon>
        <taxon>Araneoidea</taxon>
        <taxon>Araneidae</taxon>
        <taxon>Araneus</taxon>
    </lineage>
</organism>
<dbReference type="AlphaFoldDB" id="A0A4Y1ZYB1"/>
<name>A0A4Y1ZYB1_ARAVE</name>
<sequence length="86" mass="9853">MQDTCVPAFIRDLASIFPNGQKTVSNFMQLDRSIVRYRELPSSEGRLPWSISECTALANGFSTASYPCFQICHFITDECRRREDLN</sequence>